<name>A0A370WS84_9GAMM</name>
<dbReference type="EMBL" id="QRBE01000023">
    <property type="protein sequence ID" value="RDS78805.1"/>
    <property type="molecule type" value="Genomic_DNA"/>
</dbReference>
<organism evidence="2 3">
    <name type="scientific">Dyella monticola</name>
    <dbReference type="NCBI Taxonomy" id="1927958"/>
    <lineage>
        <taxon>Bacteria</taxon>
        <taxon>Pseudomonadati</taxon>
        <taxon>Pseudomonadota</taxon>
        <taxon>Gammaproteobacteria</taxon>
        <taxon>Lysobacterales</taxon>
        <taxon>Rhodanobacteraceae</taxon>
        <taxon>Dyella</taxon>
    </lineage>
</organism>
<evidence type="ECO:0000256" key="1">
    <source>
        <dbReference type="SAM" id="SignalP"/>
    </source>
</evidence>
<comment type="caution">
    <text evidence="2">The sequence shown here is derived from an EMBL/GenBank/DDBJ whole genome shotgun (WGS) entry which is preliminary data.</text>
</comment>
<evidence type="ECO:0000313" key="2">
    <source>
        <dbReference type="EMBL" id="RDS78805.1"/>
    </source>
</evidence>
<keyword evidence="1" id="KW-0732">Signal</keyword>
<reference evidence="2 3" key="1">
    <citation type="submission" date="2018-07" db="EMBL/GenBank/DDBJ databases">
        <title>Dyella monticola sp. nov. and Dyella psychrodurans sp. nov. isolated from monsoon evergreen broad-leaved forest soil of Dinghu Mountain, China.</title>
        <authorList>
            <person name="Gao Z."/>
            <person name="Qiu L."/>
        </authorList>
    </citation>
    <scope>NUCLEOTIDE SEQUENCE [LARGE SCALE GENOMIC DNA]</scope>
    <source>
        <strain evidence="2 3">4G-K06</strain>
    </source>
</reference>
<keyword evidence="3" id="KW-1185">Reference proteome</keyword>
<feature type="signal peptide" evidence="1">
    <location>
        <begin position="1"/>
        <end position="20"/>
    </location>
</feature>
<accession>A0A370WS84</accession>
<protein>
    <submittedName>
        <fullName evidence="2">Uncharacterized protein</fullName>
    </submittedName>
</protein>
<dbReference type="RefSeq" id="WP_147293405.1">
    <property type="nucleotide sequence ID" value="NZ_QRBE01000023.1"/>
</dbReference>
<feature type="chain" id="PRO_5016819727" evidence="1">
    <location>
        <begin position="21"/>
        <end position="238"/>
    </location>
</feature>
<dbReference type="Proteomes" id="UP000254258">
    <property type="component" value="Unassembled WGS sequence"/>
</dbReference>
<evidence type="ECO:0000313" key="3">
    <source>
        <dbReference type="Proteomes" id="UP000254258"/>
    </source>
</evidence>
<proteinExistence type="predicted"/>
<dbReference type="AlphaFoldDB" id="A0A370WS84"/>
<gene>
    <name evidence="2" type="ORF">DWU98_21095</name>
</gene>
<sequence>MIRNVALAIVWLLCSSCSIAKDGNVNAVTQNGGAANGARSQPNVKEADSEVGQEHFCRHDPKSNLPCANTVVPEPKNVDEFWQKFMALLSPVRGYVLPKDAERAFGIHFAKSWVGGDGHRISQYTGSGALPLSIQLDSYPAGFLRQIWQRDQGELSRPHSILNISGGNFGCISVPEAEKKMASIGFVVQGSIIYKFIGLGRSITILGDPNRPTTITLYYGQAVLAEPCVLSIRVDAYK</sequence>